<dbReference type="InterPro" id="IPR036236">
    <property type="entry name" value="Znf_C2H2_sf"/>
</dbReference>
<feature type="region of interest" description="Disordered" evidence="10">
    <location>
        <begin position="262"/>
        <end position="303"/>
    </location>
</feature>
<keyword evidence="7" id="KW-0804">Transcription</keyword>
<evidence type="ECO:0000256" key="3">
    <source>
        <dbReference type="ARBA" id="ARBA00022737"/>
    </source>
</evidence>
<evidence type="ECO:0000256" key="8">
    <source>
        <dbReference type="ARBA" id="ARBA00023242"/>
    </source>
</evidence>
<evidence type="ECO:0000313" key="13">
    <source>
        <dbReference type="Proteomes" id="UP001280581"/>
    </source>
</evidence>
<evidence type="ECO:0000256" key="9">
    <source>
        <dbReference type="PROSITE-ProRule" id="PRU00042"/>
    </source>
</evidence>
<name>A0AAN6M2C5_9PLEO</name>
<organism evidence="12 13">
    <name type="scientific">Pseudopithomyces chartarum</name>
    <dbReference type="NCBI Taxonomy" id="1892770"/>
    <lineage>
        <taxon>Eukaryota</taxon>
        <taxon>Fungi</taxon>
        <taxon>Dikarya</taxon>
        <taxon>Ascomycota</taxon>
        <taxon>Pezizomycotina</taxon>
        <taxon>Dothideomycetes</taxon>
        <taxon>Pleosporomycetidae</taxon>
        <taxon>Pleosporales</taxon>
        <taxon>Massarineae</taxon>
        <taxon>Didymosphaeriaceae</taxon>
        <taxon>Pseudopithomyces</taxon>
    </lineage>
</organism>
<keyword evidence="2" id="KW-0479">Metal-binding</keyword>
<keyword evidence="5" id="KW-0862">Zinc</keyword>
<dbReference type="InterPro" id="IPR050331">
    <property type="entry name" value="Zinc_finger"/>
</dbReference>
<feature type="compositionally biased region" description="Low complexity" evidence="10">
    <location>
        <begin position="107"/>
        <end position="121"/>
    </location>
</feature>
<gene>
    <name evidence="12" type="ORF">GRF29_19g2069529</name>
</gene>
<feature type="compositionally biased region" description="Polar residues" evidence="10">
    <location>
        <begin position="284"/>
        <end position="303"/>
    </location>
</feature>
<keyword evidence="6" id="KW-0805">Transcription regulation</keyword>
<feature type="compositionally biased region" description="Low complexity" evidence="10">
    <location>
        <begin position="25"/>
        <end position="42"/>
    </location>
</feature>
<sequence>MAMHLASMVHGSGRERDAHDHHYQHQPQQPLQQTHYYHQQPQRSYAASHPAHFSTHIPPQHADYQYQRHPQSPPSPPVEEQKPSLPSISSLLHIADGDKPAHETVGQSPKSQSQSQSQHPSPRLRQEQQPGISSMAGAKQQPESRSEQQFSSTIVSHPRMTLPPTPPMHPDSVVDGNQSPSSTSTHSGAGSYYLGQSLNNMEPHQQRQIGAPLGPVKRTSIPQSSMSPYSTSSYAPSPYTSSPGAASAASFYSPEPHPYQMGMYGQRSLPSNFQPQMPLPVPTPSGNGSNPWQHHHYISTSSQSAFPQSQDRYICSTCNKAFSRPSSLRIHSHSHTGEKPYKCPQPGCGKAFSVRSNMKRHERGCHASTTLTT</sequence>
<dbReference type="PROSITE" id="PS00028">
    <property type="entry name" value="ZINC_FINGER_C2H2_1"/>
    <property type="match status" value="2"/>
</dbReference>
<keyword evidence="4 9" id="KW-0863">Zinc-finger</keyword>
<evidence type="ECO:0000256" key="1">
    <source>
        <dbReference type="ARBA" id="ARBA00004123"/>
    </source>
</evidence>
<dbReference type="Gene3D" id="3.30.160.60">
    <property type="entry name" value="Classic Zinc Finger"/>
    <property type="match status" value="2"/>
</dbReference>
<feature type="region of interest" description="Disordered" evidence="10">
    <location>
        <begin position="99"/>
        <end position="196"/>
    </location>
</feature>
<keyword evidence="3" id="KW-0677">Repeat</keyword>
<proteinExistence type="predicted"/>
<feature type="compositionally biased region" description="Polar residues" evidence="10">
    <location>
        <begin position="141"/>
        <end position="155"/>
    </location>
</feature>
<comment type="caution">
    <text evidence="12">The sequence shown here is derived from an EMBL/GenBank/DDBJ whole genome shotgun (WGS) entry which is preliminary data.</text>
</comment>
<dbReference type="InterPro" id="IPR013087">
    <property type="entry name" value="Znf_C2H2_type"/>
</dbReference>
<evidence type="ECO:0000256" key="4">
    <source>
        <dbReference type="ARBA" id="ARBA00022771"/>
    </source>
</evidence>
<feature type="region of interest" description="Disordered" evidence="10">
    <location>
        <begin position="212"/>
        <end position="249"/>
    </location>
</feature>
<comment type="subcellular location">
    <subcellularLocation>
        <location evidence="1">Nucleus</location>
    </subcellularLocation>
</comment>
<dbReference type="PANTHER" id="PTHR16515">
    <property type="entry name" value="PR DOMAIN ZINC FINGER PROTEIN"/>
    <property type="match status" value="1"/>
</dbReference>
<evidence type="ECO:0000256" key="6">
    <source>
        <dbReference type="ARBA" id="ARBA00023015"/>
    </source>
</evidence>
<feature type="compositionally biased region" description="Low complexity" evidence="10">
    <location>
        <begin position="219"/>
        <end position="249"/>
    </location>
</feature>
<dbReference type="PROSITE" id="PS50157">
    <property type="entry name" value="ZINC_FINGER_C2H2_2"/>
    <property type="match status" value="2"/>
</dbReference>
<keyword evidence="13" id="KW-1185">Reference proteome</keyword>
<dbReference type="SMART" id="SM00355">
    <property type="entry name" value="ZnF_C2H2"/>
    <property type="match status" value="2"/>
</dbReference>
<accession>A0AAN6M2C5</accession>
<protein>
    <recommendedName>
        <fullName evidence="11">C2H2-type domain-containing protein</fullName>
    </recommendedName>
</protein>
<dbReference type="FunFam" id="3.30.160.60:FF:000060">
    <property type="entry name" value="zinc finger protein 436"/>
    <property type="match status" value="1"/>
</dbReference>
<dbReference type="EMBL" id="WVTA01000003">
    <property type="protein sequence ID" value="KAK3215059.1"/>
    <property type="molecule type" value="Genomic_DNA"/>
</dbReference>
<feature type="compositionally biased region" description="Polar residues" evidence="10">
    <location>
        <begin position="175"/>
        <end position="196"/>
    </location>
</feature>
<dbReference type="FunFam" id="3.30.160.60:FF:000176">
    <property type="entry name" value="zinc finger protein 70"/>
    <property type="match status" value="1"/>
</dbReference>
<dbReference type="PANTHER" id="PTHR16515:SF49">
    <property type="entry name" value="GASTRULA ZINC FINGER PROTEIN XLCGF49.1-LIKE-RELATED"/>
    <property type="match status" value="1"/>
</dbReference>
<evidence type="ECO:0000259" key="11">
    <source>
        <dbReference type="PROSITE" id="PS50157"/>
    </source>
</evidence>
<evidence type="ECO:0000256" key="2">
    <source>
        <dbReference type="ARBA" id="ARBA00022723"/>
    </source>
</evidence>
<reference evidence="12 13" key="1">
    <citation type="submission" date="2021-02" db="EMBL/GenBank/DDBJ databases">
        <title>Genome assembly of Pseudopithomyces chartarum.</title>
        <authorList>
            <person name="Jauregui R."/>
            <person name="Singh J."/>
            <person name="Voisey C."/>
        </authorList>
    </citation>
    <scope>NUCLEOTIDE SEQUENCE [LARGE SCALE GENOMIC DNA]</scope>
    <source>
        <strain evidence="12 13">AGR01</strain>
    </source>
</reference>
<evidence type="ECO:0000313" key="12">
    <source>
        <dbReference type="EMBL" id="KAK3215059.1"/>
    </source>
</evidence>
<dbReference type="Pfam" id="PF00096">
    <property type="entry name" value="zf-C2H2"/>
    <property type="match status" value="2"/>
</dbReference>
<evidence type="ECO:0000256" key="5">
    <source>
        <dbReference type="ARBA" id="ARBA00022833"/>
    </source>
</evidence>
<dbReference type="Proteomes" id="UP001280581">
    <property type="component" value="Unassembled WGS sequence"/>
</dbReference>
<feature type="domain" description="C2H2-type" evidence="11">
    <location>
        <begin position="313"/>
        <end position="340"/>
    </location>
</feature>
<feature type="compositionally biased region" description="Basic and acidic residues" evidence="10">
    <location>
        <begin position="12"/>
        <end position="23"/>
    </location>
</feature>
<dbReference type="GO" id="GO:0010468">
    <property type="term" value="P:regulation of gene expression"/>
    <property type="evidence" value="ECO:0007669"/>
    <property type="project" value="TreeGrafter"/>
</dbReference>
<feature type="domain" description="C2H2-type" evidence="11">
    <location>
        <begin position="341"/>
        <end position="371"/>
    </location>
</feature>
<dbReference type="GO" id="GO:0008270">
    <property type="term" value="F:zinc ion binding"/>
    <property type="evidence" value="ECO:0007669"/>
    <property type="project" value="UniProtKB-KW"/>
</dbReference>
<dbReference type="GO" id="GO:0005634">
    <property type="term" value="C:nucleus"/>
    <property type="evidence" value="ECO:0007669"/>
    <property type="project" value="UniProtKB-SubCell"/>
</dbReference>
<keyword evidence="8" id="KW-0539">Nucleus</keyword>
<dbReference type="SUPFAM" id="SSF57667">
    <property type="entry name" value="beta-beta-alpha zinc fingers"/>
    <property type="match status" value="1"/>
</dbReference>
<evidence type="ECO:0000256" key="10">
    <source>
        <dbReference type="SAM" id="MobiDB-lite"/>
    </source>
</evidence>
<dbReference type="AlphaFoldDB" id="A0AAN6M2C5"/>
<feature type="region of interest" description="Disordered" evidence="10">
    <location>
        <begin position="1"/>
        <end position="84"/>
    </location>
</feature>
<evidence type="ECO:0000256" key="7">
    <source>
        <dbReference type="ARBA" id="ARBA00023163"/>
    </source>
</evidence>